<sequence>MLCTSTITTQSYTSFLLCRYVLADSVLTLPVARFSSCNLNLGAFLWARHADSSTDIRIQVSLRRRMSQQCPQAPRVRG</sequence>
<reference evidence="1 2" key="1">
    <citation type="submission" date="2020-07" db="EMBL/GenBank/DDBJ databases">
        <title>Comparative genomics of pyrophilous fungi reveals a link between fire events and developmental genes.</title>
        <authorList>
            <consortium name="DOE Joint Genome Institute"/>
            <person name="Steindorff A.S."/>
            <person name="Carver A."/>
            <person name="Calhoun S."/>
            <person name="Stillman K."/>
            <person name="Liu H."/>
            <person name="Lipzen A."/>
            <person name="Pangilinan J."/>
            <person name="Labutti K."/>
            <person name="Bruns T.D."/>
            <person name="Grigoriev I.V."/>
        </authorList>
    </citation>
    <scope>NUCLEOTIDE SEQUENCE [LARGE SCALE GENOMIC DNA]</scope>
    <source>
        <strain evidence="1 2">CBS 144469</strain>
    </source>
</reference>
<dbReference type="AlphaFoldDB" id="A0A8H6I7R6"/>
<gene>
    <name evidence="1" type="ORF">DFP72DRAFT_885191</name>
</gene>
<keyword evidence="2" id="KW-1185">Reference proteome</keyword>
<protein>
    <submittedName>
        <fullName evidence="1">Uncharacterized protein</fullName>
    </submittedName>
</protein>
<dbReference type="Proteomes" id="UP000521943">
    <property type="component" value="Unassembled WGS sequence"/>
</dbReference>
<proteinExistence type="predicted"/>
<evidence type="ECO:0000313" key="1">
    <source>
        <dbReference type="EMBL" id="KAF6759442.1"/>
    </source>
</evidence>
<name>A0A8H6I7R6_9AGAR</name>
<comment type="caution">
    <text evidence="1">The sequence shown here is derived from an EMBL/GenBank/DDBJ whole genome shotgun (WGS) entry which is preliminary data.</text>
</comment>
<accession>A0A8H6I7R6</accession>
<evidence type="ECO:0000313" key="2">
    <source>
        <dbReference type="Proteomes" id="UP000521943"/>
    </source>
</evidence>
<organism evidence="1 2">
    <name type="scientific">Ephemerocybe angulata</name>
    <dbReference type="NCBI Taxonomy" id="980116"/>
    <lineage>
        <taxon>Eukaryota</taxon>
        <taxon>Fungi</taxon>
        <taxon>Dikarya</taxon>
        <taxon>Basidiomycota</taxon>
        <taxon>Agaricomycotina</taxon>
        <taxon>Agaricomycetes</taxon>
        <taxon>Agaricomycetidae</taxon>
        <taxon>Agaricales</taxon>
        <taxon>Agaricineae</taxon>
        <taxon>Psathyrellaceae</taxon>
        <taxon>Ephemerocybe</taxon>
    </lineage>
</organism>
<dbReference type="EMBL" id="JACGCI010000015">
    <property type="protein sequence ID" value="KAF6759442.1"/>
    <property type="molecule type" value="Genomic_DNA"/>
</dbReference>